<keyword evidence="1" id="KW-0378">Hydrolase</keyword>
<dbReference type="Gene3D" id="2.30.40.10">
    <property type="entry name" value="Urease, subunit C, domain 1"/>
    <property type="match status" value="1"/>
</dbReference>
<evidence type="ECO:0000259" key="2">
    <source>
        <dbReference type="Pfam" id="PF01979"/>
    </source>
</evidence>
<evidence type="ECO:0000313" key="4">
    <source>
        <dbReference type="Proteomes" id="UP000183407"/>
    </source>
</evidence>
<gene>
    <name evidence="3" type="ORF">SAMN04490220_0437</name>
</gene>
<reference evidence="4" key="1">
    <citation type="submission" date="2016-10" db="EMBL/GenBank/DDBJ databases">
        <authorList>
            <person name="Varghese N."/>
        </authorList>
    </citation>
    <scope>NUCLEOTIDE SEQUENCE [LARGE SCALE GENOMIC DNA]</scope>
    <source>
        <strain evidence="4">DSM 44719</strain>
    </source>
</reference>
<dbReference type="PANTHER" id="PTHR43794">
    <property type="entry name" value="AMINOHYDROLASE SSNA-RELATED"/>
    <property type="match status" value="1"/>
</dbReference>
<organism evidence="3 4">
    <name type="scientific">Rhodococcus jostii</name>
    <dbReference type="NCBI Taxonomy" id="132919"/>
    <lineage>
        <taxon>Bacteria</taxon>
        <taxon>Bacillati</taxon>
        <taxon>Actinomycetota</taxon>
        <taxon>Actinomycetes</taxon>
        <taxon>Mycobacteriales</taxon>
        <taxon>Nocardiaceae</taxon>
        <taxon>Rhodococcus</taxon>
    </lineage>
</organism>
<dbReference type="OrthoDB" id="3189065at2"/>
<dbReference type="NCBIfam" id="NF006056">
    <property type="entry name" value="PRK08204.1"/>
    <property type="match status" value="1"/>
</dbReference>
<accession>A0A1H4IRY6</accession>
<protein>
    <submittedName>
        <fullName evidence="3">Cytosine/adenosine deaminase</fullName>
    </submittedName>
</protein>
<dbReference type="Pfam" id="PF01979">
    <property type="entry name" value="Amidohydro_1"/>
    <property type="match status" value="1"/>
</dbReference>
<dbReference type="PANTHER" id="PTHR43794:SF11">
    <property type="entry name" value="AMIDOHYDROLASE-RELATED DOMAIN-CONTAINING PROTEIN"/>
    <property type="match status" value="1"/>
</dbReference>
<proteinExistence type="predicted"/>
<name>A0A1H4IRY6_RHOJO</name>
<dbReference type="Proteomes" id="UP000183407">
    <property type="component" value="Unassembled WGS sequence"/>
</dbReference>
<dbReference type="EMBL" id="FNTL01000002">
    <property type="protein sequence ID" value="SEB36753.1"/>
    <property type="molecule type" value="Genomic_DNA"/>
</dbReference>
<dbReference type="GO" id="GO:0016810">
    <property type="term" value="F:hydrolase activity, acting on carbon-nitrogen (but not peptide) bonds"/>
    <property type="evidence" value="ECO:0007669"/>
    <property type="project" value="InterPro"/>
</dbReference>
<dbReference type="InterPro" id="IPR032466">
    <property type="entry name" value="Metal_Hydrolase"/>
</dbReference>
<sequence>MTTESTFTPEPVTLPPRPEFTIKHANIVSMDPAFGDMLDADIHIRNGQIVGVGRDLPIVGELIDASGMTVLPGLIDTHWHLWNSLLRGLVRDETGEDYFTVKRALGGKYELADFYWSARLALAEATKSGITTVHNWDHNVRSSADADLNIQAQLDSGLRGVFSYGPKDSCPEDELMDLEDLRRVVDFWDAQRTDGRINIGVAVRGPYRTPPQVYETEWAAARELGLPMTMHCDRCLREEGCKNCGLTRLGDLGLLGPDLQVVHAIHASTEDIAALAETGTRVSLSPITEMRSMGFPQLTELLEAGVPVSLSIDTTAFPTNADMFSQMRVLVATEAARTGSKIVSARRVMEMATIDGARDLGLDHLVGSISVGKRADLIFIRMSDLNLAPGKDPLELVVLAAQPSNVDTVIADGRLLMRGGELLATDTDALAATARACQDRLLAEAAG</sequence>
<dbReference type="InterPro" id="IPR011059">
    <property type="entry name" value="Metal-dep_hydrolase_composite"/>
</dbReference>
<dbReference type="SUPFAM" id="SSF51556">
    <property type="entry name" value="Metallo-dependent hydrolases"/>
    <property type="match status" value="1"/>
</dbReference>
<dbReference type="Gene3D" id="3.20.20.140">
    <property type="entry name" value="Metal-dependent hydrolases"/>
    <property type="match status" value="1"/>
</dbReference>
<evidence type="ECO:0000313" key="3">
    <source>
        <dbReference type="EMBL" id="SEB36753.1"/>
    </source>
</evidence>
<dbReference type="InterPro" id="IPR006680">
    <property type="entry name" value="Amidohydro-rel"/>
</dbReference>
<feature type="domain" description="Amidohydrolase-related" evidence="2">
    <location>
        <begin position="69"/>
        <end position="415"/>
    </location>
</feature>
<dbReference type="SUPFAM" id="SSF51338">
    <property type="entry name" value="Composite domain of metallo-dependent hydrolases"/>
    <property type="match status" value="1"/>
</dbReference>
<dbReference type="AlphaFoldDB" id="A0A1H4IRY6"/>
<evidence type="ECO:0000256" key="1">
    <source>
        <dbReference type="ARBA" id="ARBA00022801"/>
    </source>
</evidence>
<dbReference type="RefSeq" id="WP_143048793.1">
    <property type="nucleotide sequence ID" value="NZ_FNTL01000002.1"/>
</dbReference>
<dbReference type="InterPro" id="IPR050287">
    <property type="entry name" value="MTA/SAH_deaminase"/>
</dbReference>